<evidence type="ECO:0000313" key="2">
    <source>
        <dbReference type="Proteomes" id="UP000276215"/>
    </source>
</evidence>
<organism evidence="1 2">
    <name type="scientific">Choiromyces venosus 120613-1</name>
    <dbReference type="NCBI Taxonomy" id="1336337"/>
    <lineage>
        <taxon>Eukaryota</taxon>
        <taxon>Fungi</taxon>
        <taxon>Dikarya</taxon>
        <taxon>Ascomycota</taxon>
        <taxon>Pezizomycotina</taxon>
        <taxon>Pezizomycetes</taxon>
        <taxon>Pezizales</taxon>
        <taxon>Tuberaceae</taxon>
        <taxon>Choiromyces</taxon>
    </lineage>
</organism>
<reference evidence="1 2" key="1">
    <citation type="journal article" date="2018" name="Nat. Ecol. Evol.">
        <title>Pezizomycetes genomes reveal the molecular basis of ectomycorrhizal truffle lifestyle.</title>
        <authorList>
            <person name="Murat C."/>
            <person name="Payen T."/>
            <person name="Noel B."/>
            <person name="Kuo A."/>
            <person name="Morin E."/>
            <person name="Chen J."/>
            <person name="Kohler A."/>
            <person name="Krizsan K."/>
            <person name="Balestrini R."/>
            <person name="Da Silva C."/>
            <person name="Montanini B."/>
            <person name="Hainaut M."/>
            <person name="Levati E."/>
            <person name="Barry K.W."/>
            <person name="Belfiori B."/>
            <person name="Cichocki N."/>
            <person name="Clum A."/>
            <person name="Dockter R.B."/>
            <person name="Fauchery L."/>
            <person name="Guy J."/>
            <person name="Iotti M."/>
            <person name="Le Tacon F."/>
            <person name="Lindquist E.A."/>
            <person name="Lipzen A."/>
            <person name="Malagnac F."/>
            <person name="Mello A."/>
            <person name="Molinier V."/>
            <person name="Miyauchi S."/>
            <person name="Poulain J."/>
            <person name="Riccioni C."/>
            <person name="Rubini A."/>
            <person name="Sitrit Y."/>
            <person name="Splivallo R."/>
            <person name="Traeger S."/>
            <person name="Wang M."/>
            <person name="Zifcakova L."/>
            <person name="Wipf D."/>
            <person name="Zambonelli A."/>
            <person name="Paolocci F."/>
            <person name="Nowrousian M."/>
            <person name="Ottonello S."/>
            <person name="Baldrian P."/>
            <person name="Spatafora J.W."/>
            <person name="Henrissat B."/>
            <person name="Nagy L.G."/>
            <person name="Aury J.M."/>
            <person name="Wincker P."/>
            <person name="Grigoriev I.V."/>
            <person name="Bonfante P."/>
            <person name="Martin F.M."/>
        </authorList>
    </citation>
    <scope>NUCLEOTIDE SEQUENCE [LARGE SCALE GENOMIC DNA]</scope>
    <source>
        <strain evidence="1 2">120613-1</strain>
    </source>
</reference>
<gene>
    <name evidence="1" type="ORF">L873DRAFT_1829191</name>
</gene>
<sequence>MAETIQKGDYSFQPGKYFIVTVGSLTINDETWLVHTISVSIRTSATMFCYAFIIMGESAADAKSGSWWCFEVAHIFQLAFEEHWNYDDYGHLITNGVLLQACVQILLDNYTVLDSYRIVSFRHNCKGIAGRHLDERLLEDLTRALNQFLPWHFREAVLTNMRGWWNQLLSAIFFPVRI</sequence>
<evidence type="ECO:0008006" key="3">
    <source>
        <dbReference type="Google" id="ProtNLM"/>
    </source>
</evidence>
<dbReference type="OrthoDB" id="2142759at2759"/>
<evidence type="ECO:0000313" key="1">
    <source>
        <dbReference type="EMBL" id="RPA97080.1"/>
    </source>
</evidence>
<dbReference type="STRING" id="1336337.A0A3N4JL01"/>
<dbReference type="AlphaFoldDB" id="A0A3N4JL01"/>
<dbReference type="EMBL" id="ML120408">
    <property type="protein sequence ID" value="RPA97080.1"/>
    <property type="molecule type" value="Genomic_DNA"/>
</dbReference>
<proteinExistence type="predicted"/>
<name>A0A3N4JL01_9PEZI</name>
<accession>A0A3N4JL01</accession>
<protein>
    <recommendedName>
        <fullName evidence="3">HNH nuclease domain-containing protein</fullName>
    </recommendedName>
</protein>
<keyword evidence="2" id="KW-1185">Reference proteome</keyword>
<dbReference type="Proteomes" id="UP000276215">
    <property type="component" value="Unassembled WGS sequence"/>
</dbReference>